<evidence type="ECO:0000313" key="2">
    <source>
        <dbReference type="Proteomes" id="UP000294299"/>
    </source>
</evidence>
<evidence type="ECO:0000313" key="1">
    <source>
        <dbReference type="EMBL" id="VFJ13442.1"/>
    </source>
</evidence>
<accession>A0A484I9F4</accession>
<dbReference type="RefSeq" id="WP_134483354.1">
    <property type="nucleotide sequence ID" value="NZ_LR216287.1"/>
</dbReference>
<sequence length="142" mass="16030">MKITFELFVVTLAATSLIMAPMLLMSNSANAATSTHYCRDYPGKSQDWINGCQQGWWDHNHCYAYNPDGESNAFAAGYKVGWNKGLCKSSPHYCTEYQGKSSSWKFGCQNGWWDHDHCQSYNPESGQYAYGYAVGWAKGYCK</sequence>
<dbReference type="KEGG" id="nfn:NFRAN_1120"/>
<dbReference type="AlphaFoldDB" id="A0A484I9F4"/>
<dbReference type="Proteomes" id="UP000294299">
    <property type="component" value="Chromosome NFRAN"/>
</dbReference>
<proteinExistence type="predicted"/>
<dbReference type="EMBL" id="LR216287">
    <property type="protein sequence ID" value="VFJ13442.1"/>
    <property type="molecule type" value="Genomic_DNA"/>
</dbReference>
<keyword evidence="2" id="KW-1185">Reference proteome</keyword>
<dbReference type="OrthoDB" id="10346at2157"/>
<gene>
    <name evidence="1" type="ORF">NFRAN_1120</name>
</gene>
<dbReference type="GeneID" id="39420545"/>
<organism evidence="1 2">
    <name type="scientific">Candidatus Nitrosocosmicus franklandianus</name>
    <dbReference type="NCBI Taxonomy" id="1798806"/>
    <lineage>
        <taxon>Archaea</taxon>
        <taxon>Nitrososphaerota</taxon>
        <taxon>Nitrososphaeria</taxon>
        <taxon>Nitrososphaerales</taxon>
        <taxon>Nitrososphaeraceae</taxon>
        <taxon>Candidatus Nitrosocosmicus</taxon>
    </lineage>
</organism>
<name>A0A484I9F4_9ARCH</name>
<protein>
    <submittedName>
        <fullName evidence="1">Uncharacterized protein</fullName>
    </submittedName>
</protein>
<reference evidence="1 2" key="1">
    <citation type="submission" date="2019-02" db="EMBL/GenBank/DDBJ databases">
        <authorList>
            <person name="Lehtovirta-Morley E L."/>
        </authorList>
    </citation>
    <scope>NUCLEOTIDE SEQUENCE [LARGE SCALE GENOMIC DNA]</scope>
    <source>
        <strain evidence="1">NFRAN1</strain>
    </source>
</reference>